<proteinExistence type="predicted"/>
<dbReference type="EMBL" id="CAJVPT010002138">
    <property type="protein sequence ID" value="CAG8476151.1"/>
    <property type="molecule type" value="Genomic_DNA"/>
</dbReference>
<name>A0ACA9KIY0_9GLOM</name>
<dbReference type="Proteomes" id="UP000789525">
    <property type="component" value="Unassembled WGS sequence"/>
</dbReference>
<evidence type="ECO:0000313" key="2">
    <source>
        <dbReference type="Proteomes" id="UP000789525"/>
    </source>
</evidence>
<keyword evidence="2" id="KW-1185">Reference proteome</keyword>
<organism evidence="1 2">
    <name type="scientific">Acaulospora colombiana</name>
    <dbReference type="NCBI Taxonomy" id="27376"/>
    <lineage>
        <taxon>Eukaryota</taxon>
        <taxon>Fungi</taxon>
        <taxon>Fungi incertae sedis</taxon>
        <taxon>Mucoromycota</taxon>
        <taxon>Glomeromycotina</taxon>
        <taxon>Glomeromycetes</taxon>
        <taxon>Diversisporales</taxon>
        <taxon>Acaulosporaceae</taxon>
        <taxon>Acaulospora</taxon>
    </lineage>
</organism>
<gene>
    <name evidence="1" type="ORF">ACOLOM_LOCUS1805</name>
</gene>
<protein>
    <submittedName>
        <fullName evidence="1">3127_t:CDS:1</fullName>
    </submittedName>
</protein>
<reference evidence="1" key="1">
    <citation type="submission" date="2021-06" db="EMBL/GenBank/DDBJ databases">
        <authorList>
            <person name="Kallberg Y."/>
            <person name="Tangrot J."/>
            <person name="Rosling A."/>
        </authorList>
    </citation>
    <scope>NUCLEOTIDE SEQUENCE</scope>
    <source>
        <strain evidence="1">CL356</strain>
    </source>
</reference>
<comment type="caution">
    <text evidence="1">The sequence shown here is derived from an EMBL/GenBank/DDBJ whole genome shotgun (WGS) entry which is preliminary data.</text>
</comment>
<sequence length="762" mass="85890">MVTDNLISLDYLLQQFISQIFGKSVLQLALKKRALDQTNFLISYFTLIRSQQSLQNVGSTWIKGFPQMFVNEKSSKLRDTDVSLQIIKALLDKCNNNLNLFSKNVLKIISASLSTNDIDVIARAASFITFCSYHDGSTLGVDIEFTEIYENLISSFAHYATFKDQDIKIERRYRSIGLHAIQAVITSNALYATNAKKQLQYIVPAVLHSLTDDLEDMQKADFNLNNGEAIPQPRRFSVSVTAISLEDNINLAHHCLKELFKTTSPSNVHYSLEPVFKFLDENEMWSPSSFGVSLILTILSSLQQQCRHILVSDIMQQLEALPEGSIPMQKKLTLVEVLSSILTSKFTLVGLSILEVLEVLLHLLLNSLKSGEGDTDKSQELISQKLISCIDSSQQGGGSNDSSISEGIPLADLRKALLKCLDMVVQTNKKVDLKIKKYETPVEIFHDTISLCMDEDLDVRITYAKVLSTFLSNIDVSVESKDTDSTKLTYFNQPAIHFLNTLHLSLYQYALSESAQPADHVAAKEENLEGFARQRALASVIALYFRDIAAVLDIRELREYVEKIQSERIAKCQWSSFIKVTSSENDLDDTNLFKPFEDEVFNEDNRPLQPTDIWLDRQVIVSMLCQHKEMSGVGREKLEVELMAEWKPEEGFENVKKEGHRIRSSRIMENDKPRIAITSFVMNLEDSSGELPKIKVENLRDALVQPTINDSSEQDTSAASDMESINMVPLGNKKRRKSKPKTDINAFLQTIDTKASASIDHL</sequence>
<evidence type="ECO:0000313" key="1">
    <source>
        <dbReference type="EMBL" id="CAG8476151.1"/>
    </source>
</evidence>
<accession>A0ACA9KIY0</accession>